<gene>
    <name evidence="1" type="ORF">QAD02_008048</name>
</gene>
<organism evidence="1 2">
    <name type="scientific">Eretmocerus hayati</name>
    <dbReference type="NCBI Taxonomy" id="131215"/>
    <lineage>
        <taxon>Eukaryota</taxon>
        <taxon>Metazoa</taxon>
        <taxon>Ecdysozoa</taxon>
        <taxon>Arthropoda</taxon>
        <taxon>Hexapoda</taxon>
        <taxon>Insecta</taxon>
        <taxon>Pterygota</taxon>
        <taxon>Neoptera</taxon>
        <taxon>Endopterygota</taxon>
        <taxon>Hymenoptera</taxon>
        <taxon>Apocrita</taxon>
        <taxon>Proctotrupomorpha</taxon>
        <taxon>Chalcidoidea</taxon>
        <taxon>Aphelinidae</taxon>
        <taxon>Aphelininae</taxon>
        <taxon>Eretmocerus</taxon>
    </lineage>
</organism>
<accession>A0ACC2N6R6</accession>
<evidence type="ECO:0000313" key="2">
    <source>
        <dbReference type="Proteomes" id="UP001239111"/>
    </source>
</evidence>
<comment type="caution">
    <text evidence="1">The sequence shown here is derived from an EMBL/GenBank/DDBJ whole genome shotgun (WGS) entry which is preliminary data.</text>
</comment>
<dbReference type="Proteomes" id="UP001239111">
    <property type="component" value="Chromosome 4"/>
</dbReference>
<evidence type="ECO:0000313" key="1">
    <source>
        <dbReference type="EMBL" id="KAJ8666386.1"/>
    </source>
</evidence>
<proteinExistence type="predicted"/>
<keyword evidence="2" id="KW-1185">Reference proteome</keyword>
<dbReference type="EMBL" id="CM056744">
    <property type="protein sequence ID" value="KAJ8666386.1"/>
    <property type="molecule type" value="Genomic_DNA"/>
</dbReference>
<reference evidence="1" key="1">
    <citation type="submission" date="2023-04" db="EMBL/GenBank/DDBJ databases">
        <title>A chromosome-level genome assembly of the parasitoid wasp Eretmocerus hayati.</title>
        <authorList>
            <person name="Zhong Y."/>
            <person name="Liu S."/>
            <person name="Liu Y."/>
        </authorList>
    </citation>
    <scope>NUCLEOTIDE SEQUENCE</scope>
    <source>
        <strain evidence="1">ZJU_SS_LIU_2023</strain>
    </source>
</reference>
<protein>
    <submittedName>
        <fullName evidence="1">Uncharacterized protein</fullName>
    </submittedName>
</protein>
<name>A0ACC2N6R6_9HYME</name>
<sequence length="759" mass="87759">MKNCLSRYKIISSFTCHLSKKHRAEYKEINTDQHNSNNLEETLDRELDGTTFENIVDCSTGNRENGIEQLLWTDIDEASPPRKTFGQNGLNIFRGLDTITDTGNGSEASDLFLQKVAQFYLRLECECIVPAETIKKIINEMTDLHNVARDLFQSKLGRLVSENISTERINSIFDENEPELIDIDKEKGTFFAYVPPLETLKYMYRDKSIQRELQEPLDESPPGILLNFRNGHLHKSKTSFQENPDAIEVILFEDGFTVVNPIGAAKRKHKLIGIYMNFGKVPDHLRCHTSTMKLVALCKAEDFDRNIVYNKIVEHFEKLESGVGIGSHVVKGTIVHICGDNLGSHDLGGFVENFSSTEYFCRFCLISKKKFHEEGGATENFEWRTKQSYDNAITKIRNDGNYEGVKSNSKFNDLLYFHVTERLPPCLEHDFFEGFAAYGMKLFIDHFVKEGWFTVDELNSRTKDFPFSTEDKRDKPCEIIESKSTITGGACQVWNFLRLFPILVMDRVEDADDVVWECTMLLTEIVEIVCSPSIHESHLLLSFPHVKLRPKHHYLRHYSHLIWLYSPLIKVWAMRFESKHRYFKRLATVLLNFKNIVKTASVKHELYQSYVRLGADARLSWDTGKMSKFDPDLYHPDIICAMRCLTTLDKVVECSHLVHKGTRYDKGDILCVRQEGYQVMVELGRICLILCQNETDPYFVLEILMSDFITALGAYEIGDRKTFECHSLNHITHYKPMQPYAWKEKLHVKPKYGFVAREL</sequence>